<organism evidence="1">
    <name type="scientific">viral metagenome</name>
    <dbReference type="NCBI Taxonomy" id="1070528"/>
    <lineage>
        <taxon>unclassified sequences</taxon>
        <taxon>metagenomes</taxon>
        <taxon>organismal metagenomes</taxon>
    </lineage>
</organism>
<sequence>MKKRKYTRKVKLDALGCDSSPIKQESSINLPPDILKSIERTVLHRKALGLFDDREERIERALRYQEFRNASK</sequence>
<dbReference type="EMBL" id="MT142536">
    <property type="protein sequence ID" value="QJA84827.1"/>
    <property type="molecule type" value="Genomic_DNA"/>
</dbReference>
<protein>
    <submittedName>
        <fullName evidence="1">Uncharacterized protein</fullName>
    </submittedName>
</protein>
<evidence type="ECO:0000313" key="1">
    <source>
        <dbReference type="EMBL" id="QJA84827.1"/>
    </source>
</evidence>
<reference evidence="1" key="1">
    <citation type="submission" date="2020-03" db="EMBL/GenBank/DDBJ databases">
        <title>The deep terrestrial virosphere.</title>
        <authorList>
            <person name="Holmfeldt K."/>
            <person name="Nilsson E."/>
            <person name="Simone D."/>
            <person name="Lopez-Fernandez M."/>
            <person name="Wu X."/>
            <person name="de Brujin I."/>
            <person name="Lundin D."/>
            <person name="Andersson A."/>
            <person name="Bertilsson S."/>
            <person name="Dopson M."/>
        </authorList>
    </citation>
    <scope>NUCLEOTIDE SEQUENCE</scope>
    <source>
        <strain evidence="1">MM415B02343</strain>
    </source>
</reference>
<name>A0A6M3KRU3_9ZZZZ</name>
<proteinExistence type="predicted"/>
<gene>
    <name evidence="1" type="ORF">MM415B02343_0001</name>
</gene>
<accession>A0A6M3KRU3</accession>
<dbReference type="AlphaFoldDB" id="A0A6M3KRU3"/>